<dbReference type="InterPro" id="IPR035927">
    <property type="entry name" value="DUSP-like_sf"/>
</dbReference>
<dbReference type="AlphaFoldDB" id="A0AAD5K4Y3"/>
<dbReference type="Gene3D" id="3.30.2230.10">
    <property type="entry name" value="DUSP-like"/>
    <property type="match status" value="1"/>
</dbReference>
<feature type="transmembrane region" description="Helical" evidence="1">
    <location>
        <begin position="102"/>
        <end position="129"/>
    </location>
</feature>
<dbReference type="GO" id="GO:0004843">
    <property type="term" value="F:cysteine-type deubiquitinase activity"/>
    <property type="evidence" value="ECO:0007669"/>
    <property type="project" value="InterPro"/>
</dbReference>
<keyword evidence="1" id="KW-0812">Transmembrane</keyword>
<comment type="caution">
    <text evidence="3">The sequence shown here is derived from an EMBL/GenBank/DDBJ whole genome shotgun (WGS) entry which is preliminary data.</text>
</comment>
<sequence length="156" mass="18716">MNPKGFCFVSAQFMWEWERFIEGWRILPPTDENMTLNNQHHLLDSGSNNEQQQQETNRIRFDPFLPESTDLHIVSHETWEYLCQHYNRGGPKITKGNKKVVIIFYFVARLCFSFATVLTICYLISIICIDDLMRSDIHKQWQYTIKRYADRVMLRF</sequence>
<protein>
    <recommendedName>
        <fullName evidence="2">DUSP domain-containing protein</fullName>
    </recommendedName>
</protein>
<evidence type="ECO:0000256" key="1">
    <source>
        <dbReference type="SAM" id="Phobius"/>
    </source>
</evidence>
<evidence type="ECO:0000313" key="3">
    <source>
        <dbReference type="EMBL" id="KAI9255685.1"/>
    </source>
</evidence>
<dbReference type="EMBL" id="JAIXMP010000022">
    <property type="protein sequence ID" value="KAI9255685.1"/>
    <property type="molecule type" value="Genomic_DNA"/>
</dbReference>
<evidence type="ECO:0000259" key="2">
    <source>
        <dbReference type="Pfam" id="PF06337"/>
    </source>
</evidence>
<organism evidence="3 4">
    <name type="scientific">Phascolomyces articulosus</name>
    <dbReference type="NCBI Taxonomy" id="60185"/>
    <lineage>
        <taxon>Eukaryota</taxon>
        <taxon>Fungi</taxon>
        <taxon>Fungi incertae sedis</taxon>
        <taxon>Mucoromycota</taxon>
        <taxon>Mucoromycotina</taxon>
        <taxon>Mucoromycetes</taxon>
        <taxon>Mucorales</taxon>
        <taxon>Lichtheimiaceae</taxon>
        <taxon>Phascolomyces</taxon>
    </lineage>
</organism>
<dbReference type="SUPFAM" id="SSF143791">
    <property type="entry name" value="DUSP-like"/>
    <property type="match status" value="1"/>
</dbReference>
<keyword evidence="1" id="KW-1133">Transmembrane helix</keyword>
<gene>
    <name evidence="3" type="ORF">BDA99DRAFT_148423</name>
</gene>
<dbReference type="InterPro" id="IPR006615">
    <property type="entry name" value="Pept_C19_DUSP"/>
</dbReference>
<name>A0AAD5K4Y3_9FUNG</name>
<accession>A0AAD5K4Y3</accession>
<dbReference type="Pfam" id="PF06337">
    <property type="entry name" value="DUSP"/>
    <property type="match status" value="1"/>
</dbReference>
<dbReference type="Proteomes" id="UP001209540">
    <property type="component" value="Unassembled WGS sequence"/>
</dbReference>
<feature type="domain" description="DUSP" evidence="2">
    <location>
        <begin position="6"/>
        <end position="94"/>
    </location>
</feature>
<evidence type="ECO:0000313" key="4">
    <source>
        <dbReference type="Proteomes" id="UP001209540"/>
    </source>
</evidence>
<keyword evidence="1" id="KW-0472">Membrane</keyword>
<reference evidence="3" key="2">
    <citation type="submission" date="2023-02" db="EMBL/GenBank/DDBJ databases">
        <authorList>
            <consortium name="DOE Joint Genome Institute"/>
            <person name="Mondo S.J."/>
            <person name="Chang Y."/>
            <person name="Wang Y."/>
            <person name="Ahrendt S."/>
            <person name="Andreopoulos W."/>
            <person name="Barry K."/>
            <person name="Beard J."/>
            <person name="Benny G.L."/>
            <person name="Blankenship S."/>
            <person name="Bonito G."/>
            <person name="Cuomo C."/>
            <person name="Desiro A."/>
            <person name="Gervers K.A."/>
            <person name="Hundley H."/>
            <person name="Kuo A."/>
            <person name="LaButti K."/>
            <person name="Lang B.F."/>
            <person name="Lipzen A."/>
            <person name="O'Donnell K."/>
            <person name="Pangilinan J."/>
            <person name="Reynolds N."/>
            <person name="Sandor L."/>
            <person name="Smith M.W."/>
            <person name="Tsang A."/>
            <person name="Grigoriev I.V."/>
            <person name="Stajich J.E."/>
            <person name="Spatafora J.W."/>
        </authorList>
    </citation>
    <scope>NUCLEOTIDE SEQUENCE</scope>
    <source>
        <strain evidence="3">RSA 2281</strain>
    </source>
</reference>
<proteinExistence type="predicted"/>
<keyword evidence="4" id="KW-1185">Reference proteome</keyword>
<reference evidence="3" key="1">
    <citation type="journal article" date="2022" name="IScience">
        <title>Evolution of zygomycete secretomes and the origins of terrestrial fungal ecologies.</title>
        <authorList>
            <person name="Chang Y."/>
            <person name="Wang Y."/>
            <person name="Mondo S."/>
            <person name="Ahrendt S."/>
            <person name="Andreopoulos W."/>
            <person name="Barry K."/>
            <person name="Beard J."/>
            <person name="Benny G.L."/>
            <person name="Blankenship S."/>
            <person name="Bonito G."/>
            <person name="Cuomo C."/>
            <person name="Desiro A."/>
            <person name="Gervers K.A."/>
            <person name="Hundley H."/>
            <person name="Kuo A."/>
            <person name="LaButti K."/>
            <person name="Lang B.F."/>
            <person name="Lipzen A."/>
            <person name="O'Donnell K."/>
            <person name="Pangilinan J."/>
            <person name="Reynolds N."/>
            <person name="Sandor L."/>
            <person name="Smith M.E."/>
            <person name="Tsang A."/>
            <person name="Grigoriev I.V."/>
            <person name="Stajich J.E."/>
            <person name="Spatafora J.W."/>
        </authorList>
    </citation>
    <scope>NUCLEOTIDE SEQUENCE</scope>
    <source>
        <strain evidence="3">RSA 2281</strain>
    </source>
</reference>